<feature type="region of interest" description="Disordered" evidence="1">
    <location>
        <begin position="285"/>
        <end position="314"/>
    </location>
</feature>
<dbReference type="EMBL" id="QVQW01000016">
    <property type="protein sequence ID" value="RKU46063.1"/>
    <property type="molecule type" value="Genomic_DNA"/>
</dbReference>
<organism evidence="2 3">
    <name type="scientific">Coniochaeta pulveracea</name>
    <dbReference type="NCBI Taxonomy" id="177199"/>
    <lineage>
        <taxon>Eukaryota</taxon>
        <taxon>Fungi</taxon>
        <taxon>Dikarya</taxon>
        <taxon>Ascomycota</taxon>
        <taxon>Pezizomycotina</taxon>
        <taxon>Sordariomycetes</taxon>
        <taxon>Sordariomycetidae</taxon>
        <taxon>Coniochaetales</taxon>
        <taxon>Coniochaetaceae</taxon>
        <taxon>Coniochaeta</taxon>
    </lineage>
</organism>
<feature type="compositionally biased region" description="Basic and acidic residues" evidence="1">
    <location>
        <begin position="150"/>
        <end position="160"/>
    </location>
</feature>
<sequence>MSSAVSIPKRAVIVQAHTLAFEPEVQWEPYLQLRLCQTTLLRSLALFVSAKWRHRDGKKGWSLVKILDKNDDEFEHPAETIWGALDLTPICVLLSCSLGNTASKDMRIILSFKLEGDHEHLIPALATFSRVNQARYGFQGTWRFSTAEQLDGRHGKEKAVNKPTTPTGTTTNSATGMSLSQSGWQDIGRRVTLPKVTSEKDASKIKLKTMDRPEYALSSGDTDSSSPYNLQSNPSVIVGTPVKGRLYSAEVSRSRPPLQGILKCSPSTKRKLDQTSNSTLLATTAFLSDNPPSTPKRNHHLTSNPPRGELTPIPIRGKRKRHVNKLTAMPAAHQSDSPEGAIGFTEKQHNSSPSEAEAESQDEVERNLELASRLAELQRLSSEADRARNPILLTPRKARRDKRAVTQGD</sequence>
<dbReference type="Proteomes" id="UP000275385">
    <property type="component" value="Unassembled WGS sequence"/>
</dbReference>
<dbReference type="OrthoDB" id="4151352at2759"/>
<evidence type="ECO:0000313" key="2">
    <source>
        <dbReference type="EMBL" id="RKU46063.1"/>
    </source>
</evidence>
<keyword evidence="3" id="KW-1185">Reference proteome</keyword>
<accession>A0A420YDV5</accession>
<name>A0A420YDV5_9PEZI</name>
<proteinExistence type="predicted"/>
<gene>
    <name evidence="2" type="ORF">DL546_003348</name>
</gene>
<dbReference type="AlphaFoldDB" id="A0A420YDV5"/>
<evidence type="ECO:0000313" key="3">
    <source>
        <dbReference type="Proteomes" id="UP000275385"/>
    </source>
</evidence>
<comment type="caution">
    <text evidence="2">The sequence shown here is derived from an EMBL/GenBank/DDBJ whole genome shotgun (WGS) entry which is preliminary data.</text>
</comment>
<feature type="region of interest" description="Disordered" evidence="1">
    <location>
        <begin position="379"/>
        <end position="409"/>
    </location>
</feature>
<evidence type="ECO:0000256" key="1">
    <source>
        <dbReference type="SAM" id="MobiDB-lite"/>
    </source>
</evidence>
<feature type="region of interest" description="Disordered" evidence="1">
    <location>
        <begin position="328"/>
        <end position="367"/>
    </location>
</feature>
<feature type="compositionally biased region" description="Polar residues" evidence="1">
    <location>
        <begin position="172"/>
        <end position="181"/>
    </location>
</feature>
<feature type="region of interest" description="Disordered" evidence="1">
    <location>
        <begin position="150"/>
        <end position="181"/>
    </location>
</feature>
<protein>
    <submittedName>
        <fullName evidence="2">Uncharacterized protein</fullName>
    </submittedName>
</protein>
<reference evidence="2 3" key="1">
    <citation type="submission" date="2018-08" db="EMBL/GenBank/DDBJ databases">
        <title>Draft genome of the lignicolous fungus Coniochaeta pulveracea.</title>
        <authorList>
            <person name="Borstlap C.J."/>
            <person name="De Witt R.N."/>
            <person name="Botha A."/>
            <person name="Volschenk H."/>
        </authorList>
    </citation>
    <scope>NUCLEOTIDE SEQUENCE [LARGE SCALE GENOMIC DNA]</scope>
    <source>
        <strain evidence="2 3">CAB683</strain>
    </source>
</reference>